<reference evidence="3" key="2">
    <citation type="submission" date="2015-01" db="EMBL/GenBank/DDBJ databases">
        <title>Evolutionary Origins and Diversification of the Mycorrhizal Mutualists.</title>
        <authorList>
            <consortium name="DOE Joint Genome Institute"/>
            <consortium name="Mycorrhizal Genomics Consortium"/>
            <person name="Kohler A."/>
            <person name="Kuo A."/>
            <person name="Nagy L.G."/>
            <person name="Floudas D."/>
            <person name="Copeland A."/>
            <person name="Barry K.W."/>
            <person name="Cichocki N."/>
            <person name="Veneault-Fourrey C."/>
            <person name="LaButti K."/>
            <person name="Lindquist E.A."/>
            <person name="Lipzen A."/>
            <person name="Lundell T."/>
            <person name="Morin E."/>
            <person name="Murat C."/>
            <person name="Riley R."/>
            <person name="Ohm R."/>
            <person name="Sun H."/>
            <person name="Tunlid A."/>
            <person name="Henrissat B."/>
            <person name="Grigoriev I.V."/>
            <person name="Hibbett D.S."/>
            <person name="Martin F."/>
        </authorList>
    </citation>
    <scope>NUCLEOTIDE SEQUENCE [LARGE SCALE GENOMIC DNA]</scope>
    <source>
        <strain evidence="3">ATCC 200175</strain>
    </source>
</reference>
<dbReference type="Proteomes" id="UP000053647">
    <property type="component" value="Unassembled WGS sequence"/>
</dbReference>
<feature type="region of interest" description="Disordered" evidence="1">
    <location>
        <begin position="161"/>
        <end position="243"/>
    </location>
</feature>
<evidence type="ECO:0000256" key="1">
    <source>
        <dbReference type="SAM" id="MobiDB-lite"/>
    </source>
</evidence>
<dbReference type="OrthoDB" id="2702697at2759"/>
<feature type="compositionally biased region" description="Polar residues" evidence="1">
    <location>
        <begin position="234"/>
        <end position="243"/>
    </location>
</feature>
<reference evidence="2 3" key="1">
    <citation type="submission" date="2014-06" db="EMBL/GenBank/DDBJ databases">
        <authorList>
            <consortium name="DOE Joint Genome Institute"/>
            <person name="Kuo A."/>
            <person name="Kohler A."/>
            <person name="Nagy L.G."/>
            <person name="Floudas D."/>
            <person name="Copeland A."/>
            <person name="Barry K.W."/>
            <person name="Cichocki N."/>
            <person name="Veneault-Fourrey C."/>
            <person name="LaButti K."/>
            <person name="Lindquist E.A."/>
            <person name="Lipzen A."/>
            <person name="Lundell T."/>
            <person name="Morin E."/>
            <person name="Murat C."/>
            <person name="Sun H."/>
            <person name="Tunlid A."/>
            <person name="Henrissat B."/>
            <person name="Grigoriev I.V."/>
            <person name="Hibbett D.S."/>
            <person name="Martin F."/>
            <person name="Nordberg H.P."/>
            <person name="Cantor M.N."/>
            <person name="Hua S.X."/>
        </authorList>
    </citation>
    <scope>NUCLEOTIDE SEQUENCE [LARGE SCALE GENOMIC DNA]</scope>
    <source>
        <strain evidence="2 3">ATCC 200175</strain>
    </source>
</reference>
<dbReference type="EMBL" id="KN819417">
    <property type="protein sequence ID" value="KIJ10114.1"/>
    <property type="molecule type" value="Genomic_DNA"/>
</dbReference>
<gene>
    <name evidence="2" type="ORF">PAXINDRAFT_16864</name>
</gene>
<name>A0A0C9SR15_PAXIN</name>
<evidence type="ECO:0000313" key="3">
    <source>
        <dbReference type="Proteomes" id="UP000053647"/>
    </source>
</evidence>
<proteinExistence type="predicted"/>
<dbReference type="AlphaFoldDB" id="A0A0C9SR15"/>
<feature type="region of interest" description="Disordered" evidence="1">
    <location>
        <begin position="32"/>
        <end position="70"/>
    </location>
</feature>
<evidence type="ECO:0000313" key="2">
    <source>
        <dbReference type="EMBL" id="KIJ10114.1"/>
    </source>
</evidence>
<organism evidence="2 3">
    <name type="scientific">Paxillus involutus ATCC 200175</name>
    <dbReference type="NCBI Taxonomy" id="664439"/>
    <lineage>
        <taxon>Eukaryota</taxon>
        <taxon>Fungi</taxon>
        <taxon>Dikarya</taxon>
        <taxon>Basidiomycota</taxon>
        <taxon>Agaricomycotina</taxon>
        <taxon>Agaricomycetes</taxon>
        <taxon>Agaricomycetidae</taxon>
        <taxon>Boletales</taxon>
        <taxon>Paxilineae</taxon>
        <taxon>Paxillaceae</taxon>
        <taxon>Paxillus</taxon>
    </lineage>
</organism>
<feature type="compositionally biased region" description="Polar residues" evidence="1">
    <location>
        <begin position="198"/>
        <end position="211"/>
    </location>
</feature>
<protein>
    <submittedName>
        <fullName evidence="2">Uncharacterized protein</fullName>
    </submittedName>
</protein>
<dbReference type="HOGENOM" id="CLU_064990_0_0_1"/>
<sequence length="243" mass="25425">MHSYQGYEDDHLIQEQVYGPPRSEYYPHYQPDEPPIPAHGYTIRQGSGTADPISPMSIRRSESFDGTSDVTGVPAPQVALACSVPGSLQRFGSVESGSHGWYVNQDQHAGNVNNVLRFSAPTSLSPSQRSGPQEPVDCATPWACGDTLQLNAMDAGPQLLPALTTSQGSHGSGLLQPDLLGSRSAGQGVHRGPIGLTPRTTQGILPRQTSPDAGGVPQMGPYAEGASPGALSPGISSSTESQI</sequence>
<accession>A0A0C9SR15</accession>
<keyword evidence="3" id="KW-1185">Reference proteome</keyword>